<dbReference type="Proteomes" id="UP001479436">
    <property type="component" value="Unassembled WGS sequence"/>
</dbReference>
<name>A0ABR2VRK6_9FUNG</name>
<evidence type="ECO:0000313" key="2">
    <source>
        <dbReference type="EMBL" id="KAK9694022.1"/>
    </source>
</evidence>
<accession>A0ABR2VRK6</accession>
<sequence length="126" mass="14160">MGQGQSDYTVNVAASFTAFLILLAIAITFRSLRARMKTEHSDLDEMRDVERQVWRPTQSLLEDIPPVYTPHSTQSSSTTGLMPIYTRDSLDTTSCISLIDPPPVYHSRPQSLVQTFDVTSSLPLYH</sequence>
<reference evidence="2 3" key="1">
    <citation type="submission" date="2023-04" db="EMBL/GenBank/DDBJ databases">
        <title>Genome of Basidiobolus ranarum AG-B5.</title>
        <authorList>
            <person name="Stajich J.E."/>
            <person name="Carter-House D."/>
            <person name="Gryganskyi A."/>
        </authorList>
    </citation>
    <scope>NUCLEOTIDE SEQUENCE [LARGE SCALE GENOMIC DNA]</scope>
    <source>
        <strain evidence="2 3">AG-B5</strain>
    </source>
</reference>
<organism evidence="2 3">
    <name type="scientific">Basidiobolus ranarum</name>
    <dbReference type="NCBI Taxonomy" id="34480"/>
    <lineage>
        <taxon>Eukaryota</taxon>
        <taxon>Fungi</taxon>
        <taxon>Fungi incertae sedis</taxon>
        <taxon>Zoopagomycota</taxon>
        <taxon>Entomophthoromycotina</taxon>
        <taxon>Basidiobolomycetes</taxon>
        <taxon>Basidiobolales</taxon>
        <taxon>Basidiobolaceae</taxon>
        <taxon>Basidiobolus</taxon>
    </lineage>
</organism>
<keyword evidence="1" id="KW-0472">Membrane</keyword>
<keyword evidence="3" id="KW-1185">Reference proteome</keyword>
<gene>
    <name evidence="2" type="ORF">K7432_013618</name>
</gene>
<keyword evidence="1" id="KW-1133">Transmembrane helix</keyword>
<feature type="transmembrane region" description="Helical" evidence="1">
    <location>
        <begin position="12"/>
        <end position="32"/>
    </location>
</feature>
<proteinExistence type="predicted"/>
<keyword evidence="1" id="KW-0812">Transmembrane</keyword>
<evidence type="ECO:0000256" key="1">
    <source>
        <dbReference type="SAM" id="Phobius"/>
    </source>
</evidence>
<protein>
    <submittedName>
        <fullName evidence="2">Uncharacterized protein</fullName>
    </submittedName>
</protein>
<dbReference type="EMBL" id="JASJQH010008252">
    <property type="protein sequence ID" value="KAK9694022.1"/>
    <property type="molecule type" value="Genomic_DNA"/>
</dbReference>
<evidence type="ECO:0000313" key="3">
    <source>
        <dbReference type="Proteomes" id="UP001479436"/>
    </source>
</evidence>
<comment type="caution">
    <text evidence="2">The sequence shown here is derived from an EMBL/GenBank/DDBJ whole genome shotgun (WGS) entry which is preliminary data.</text>
</comment>